<dbReference type="InterPro" id="IPR052552">
    <property type="entry name" value="YeaO-like"/>
</dbReference>
<comment type="caution">
    <text evidence="1">The sequence shown here is derived from an EMBL/GenBank/DDBJ whole genome shotgun (WGS) entry which is preliminary data.</text>
</comment>
<accession>A0A3P3UBI8</accession>
<gene>
    <name evidence="1" type="ORF">EHV15_31665</name>
</gene>
<dbReference type="PANTHER" id="PTHR36849:SF1">
    <property type="entry name" value="CYTOPLASMIC PROTEIN"/>
    <property type="match status" value="1"/>
</dbReference>
<dbReference type="PANTHER" id="PTHR36849">
    <property type="entry name" value="CYTOPLASMIC PROTEIN-RELATED"/>
    <property type="match status" value="1"/>
</dbReference>
<dbReference type="EMBL" id="RRCN01000001">
    <property type="protein sequence ID" value="RRJ66978.1"/>
    <property type="molecule type" value="Genomic_DNA"/>
</dbReference>
<dbReference type="RefSeq" id="WP_128634760.1">
    <property type="nucleotide sequence ID" value="NZ_RRCN01000001.1"/>
</dbReference>
<keyword evidence="2" id="KW-1185">Reference proteome</keyword>
<dbReference type="Proteomes" id="UP000267017">
    <property type="component" value="Unassembled WGS sequence"/>
</dbReference>
<protein>
    <submittedName>
        <fullName evidence="1">DUF488 family protein</fullName>
    </submittedName>
</protein>
<dbReference type="AlphaFoldDB" id="A0A3P3UBI8"/>
<dbReference type="OrthoDB" id="9790745at2"/>
<proteinExistence type="predicted"/>
<dbReference type="Pfam" id="PF22752">
    <property type="entry name" value="DUF488-N3i"/>
    <property type="match status" value="1"/>
</dbReference>
<organism evidence="1 2">
    <name type="scientific">Paenibacillus oralis</name>
    <dbReference type="NCBI Taxonomy" id="2490856"/>
    <lineage>
        <taxon>Bacteria</taxon>
        <taxon>Bacillati</taxon>
        <taxon>Bacillota</taxon>
        <taxon>Bacilli</taxon>
        <taxon>Bacillales</taxon>
        <taxon>Paenibacillaceae</taxon>
        <taxon>Paenibacillus</taxon>
    </lineage>
</organism>
<evidence type="ECO:0000313" key="2">
    <source>
        <dbReference type="Proteomes" id="UP000267017"/>
    </source>
</evidence>
<name>A0A3P3UBI8_9BACL</name>
<reference evidence="1 2" key="1">
    <citation type="submission" date="2018-11" db="EMBL/GenBank/DDBJ databases">
        <title>Genome sequencing of Paenibacillus sp. KCOM 3021 (= ChDC PVNT-B20).</title>
        <authorList>
            <person name="Kook J.-K."/>
            <person name="Park S.-N."/>
            <person name="Lim Y.K."/>
        </authorList>
    </citation>
    <scope>NUCLEOTIDE SEQUENCE [LARGE SCALE GENOMIC DNA]</scope>
    <source>
        <strain evidence="1 2">KCOM 3021</strain>
    </source>
</reference>
<evidence type="ECO:0000313" key="1">
    <source>
        <dbReference type="EMBL" id="RRJ66978.1"/>
    </source>
</evidence>
<sequence length="123" mass="14176">MDSVMESRIVVKRVYEASAPGDGYRILVDRLWPRGVSKEQAAIDEWMKAIAPSPELRKWFNHQPERFAAFSESYVRELETDPERAVLAARIREMAEKQRVALVYAAKDSVCNHAVVLQRWLTS</sequence>